<evidence type="ECO:0000313" key="4">
    <source>
        <dbReference type="Proteomes" id="UP000228533"/>
    </source>
</evidence>
<feature type="transmembrane region" description="Helical" evidence="2">
    <location>
        <begin position="258"/>
        <end position="283"/>
    </location>
</feature>
<dbReference type="Proteomes" id="UP000228533">
    <property type="component" value="Unassembled WGS sequence"/>
</dbReference>
<proteinExistence type="predicted"/>
<organism evidence="3 4">
    <name type="scientific">Candidatus Falkowbacteria bacterium CG10_big_fil_rev_8_21_14_0_10_37_14</name>
    <dbReference type="NCBI Taxonomy" id="1974561"/>
    <lineage>
        <taxon>Bacteria</taxon>
        <taxon>Candidatus Falkowiibacteriota</taxon>
    </lineage>
</organism>
<keyword evidence="1" id="KW-0175">Coiled coil</keyword>
<name>A0A2M6WSK6_9BACT</name>
<evidence type="ECO:0000256" key="2">
    <source>
        <dbReference type="SAM" id="Phobius"/>
    </source>
</evidence>
<gene>
    <name evidence="3" type="ORF">COT94_03795</name>
</gene>
<accession>A0A2M6WSK6</accession>
<keyword evidence="2" id="KW-0812">Transmembrane</keyword>
<feature type="transmembrane region" description="Helical" evidence="2">
    <location>
        <begin position="106"/>
        <end position="127"/>
    </location>
</feature>
<comment type="caution">
    <text evidence="3">The sequence shown here is derived from an EMBL/GenBank/DDBJ whole genome shotgun (WGS) entry which is preliminary data.</text>
</comment>
<keyword evidence="2" id="KW-0472">Membrane</keyword>
<protein>
    <submittedName>
        <fullName evidence="3">Uncharacterized protein</fullName>
    </submittedName>
</protein>
<dbReference type="AlphaFoldDB" id="A0A2M6WSK6"/>
<keyword evidence="2" id="KW-1133">Transmembrane helix</keyword>
<dbReference type="EMBL" id="PFAM01000023">
    <property type="protein sequence ID" value="PIT95686.1"/>
    <property type="molecule type" value="Genomic_DNA"/>
</dbReference>
<evidence type="ECO:0000256" key="1">
    <source>
        <dbReference type="SAM" id="Coils"/>
    </source>
</evidence>
<sequence length="291" mass="32772">MEICPDWLDADPKTVLVNDYDEREIELQAAVKKNLENNVAKRNADYNKYDKTLDFNKKKLKEMESRNLQDQIAIKKIDDKIKKLAINKNSRQTSCSNQPTVSRGSVFLLLASLPILTLLVILLFKVLNTPVLPIKPLTDLDQLNISIDSLIDDGYNIVDVQNLKADAIYQYPIAGDMIFVLLADIPFRYGMIGDSDRSMIVNRGERLELGQRNTIYTVQAQALSATSFVLMFKNRDIGHPIAVITKFTDSVVKMFTSILGVVGIIAVVVLITVVLILDIILLVKMVQRSQF</sequence>
<evidence type="ECO:0000313" key="3">
    <source>
        <dbReference type="EMBL" id="PIT95686.1"/>
    </source>
</evidence>
<feature type="coiled-coil region" evidence="1">
    <location>
        <begin position="32"/>
        <end position="66"/>
    </location>
</feature>
<reference evidence="4" key="1">
    <citation type="submission" date="2017-09" db="EMBL/GenBank/DDBJ databases">
        <title>Depth-based differentiation of microbial function through sediment-hosted aquifers and enrichment of novel symbionts in the deep terrestrial subsurface.</title>
        <authorList>
            <person name="Probst A.J."/>
            <person name="Ladd B."/>
            <person name="Jarett J.K."/>
            <person name="Geller-Mcgrath D.E."/>
            <person name="Sieber C.M.K."/>
            <person name="Emerson J.B."/>
            <person name="Anantharaman K."/>
            <person name="Thomas B.C."/>
            <person name="Malmstrom R."/>
            <person name="Stieglmeier M."/>
            <person name="Klingl A."/>
            <person name="Woyke T."/>
            <person name="Ryan C.M."/>
            <person name="Banfield J.F."/>
        </authorList>
    </citation>
    <scope>NUCLEOTIDE SEQUENCE [LARGE SCALE GENOMIC DNA]</scope>
</reference>